<name>A0A067SQA4_GALM3</name>
<protein>
    <submittedName>
        <fullName evidence="1">Uncharacterized protein</fullName>
    </submittedName>
</protein>
<organism evidence="1 2">
    <name type="scientific">Galerina marginata (strain CBS 339.88)</name>
    <dbReference type="NCBI Taxonomy" id="685588"/>
    <lineage>
        <taxon>Eukaryota</taxon>
        <taxon>Fungi</taxon>
        <taxon>Dikarya</taxon>
        <taxon>Basidiomycota</taxon>
        <taxon>Agaricomycotina</taxon>
        <taxon>Agaricomycetes</taxon>
        <taxon>Agaricomycetidae</taxon>
        <taxon>Agaricales</taxon>
        <taxon>Agaricineae</taxon>
        <taxon>Strophariaceae</taxon>
        <taxon>Galerina</taxon>
    </lineage>
</organism>
<evidence type="ECO:0000313" key="1">
    <source>
        <dbReference type="EMBL" id="KDR72232.1"/>
    </source>
</evidence>
<evidence type="ECO:0000313" key="2">
    <source>
        <dbReference type="Proteomes" id="UP000027222"/>
    </source>
</evidence>
<sequence>MASQVNAEGGGLGYANQCRRCMRKQNFIRKLGKLLSGNMNTQNALETVVGVMNRLAYYRCCTTKSPYSPYC</sequence>
<dbReference type="HOGENOM" id="CLU_2740184_0_0_1"/>
<keyword evidence="2" id="KW-1185">Reference proteome</keyword>
<gene>
    <name evidence="1" type="ORF">GALMADRAFT_766425</name>
</gene>
<dbReference type="AlphaFoldDB" id="A0A067SQA4"/>
<dbReference type="EMBL" id="KL142389">
    <property type="protein sequence ID" value="KDR72232.1"/>
    <property type="molecule type" value="Genomic_DNA"/>
</dbReference>
<reference evidence="2" key="1">
    <citation type="journal article" date="2014" name="Proc. Natl. Acad. Sci. U.S.A.">
        <title>Extensive sampling of basidiomycete genomes demonstrates inadequacy of the white-rot/brown-rot paradigm for wood decay fungi.</title>
        <authorList>
            <person name="Riley R."/>
            <person name="Salamov A.A."/>
            <person name="Brown D.W."/>
            <person name="Nagy L.G."/>
            <person name="Floudas D."/>
            <person name="Held B.W."/>
            <person name="Levasseur A."/>
            <person name="Lombard V."/>
            <person name="Morin E."/>
            <person name="Otillar R."/>
            <person name="Lindquist E.A."/>
            <person name="Sun H."/>
            <person name="LaButti K.M."/>
            <person name="Schmutz J."/>
            <person name="Jabbour D."/>
            <person name="Luo H."/>
            <person name="Baker S.E."/>
            <person name="Pisabarro A.G."/>
            <person name="Walton J.D."/>
            <person name="Blanchette R.A."/>
            <person name="Henrissat B."/>
            <person name="Martin F."/>
            <person name="Cullen D."/>
            <person name="Hibbett D.S."/>
            <person name="Grigoriev I.V."/>
        </authorList>
    </citation>
    <scope>NUCLEOTIDE SEQUENCE [LARGE SCALE GENOMIC DNA]</scope>
    <source>
        <strain evidence="2">CBS 339.88</strain>
    </source>
</reference>
<accession>A0A067SQA4</accession>
<dbReference type="Proteomes" id="UP000027222">
    <property type="component" value="Unassembled WGS sequence"/>
</dbReference>
<proteinExistence type="predicted"/>